<reference evidence="2" key="1">
    <citation type="submission" date="2020-05" db="EMBL/GenBank/DDBJ databases">
        <title>Phylogenomic resolution of chytrid fungi.</title>
        <authorList>
            <person name="Stajich J.E."/>
            <person name="Amses K."/>
            <person name="Simmons R."/>
            <person name="Seto K."/>
            <person name="Myers J."/>
            <person name="Bonds A."/>
            <person name="Quandt C.A."/>
            <person name="Barry K."/>
            <person name="Liu P."/>
            <person name="Grigoriev I."/>
            <person name="Longcore J.E."/>
            <person name="James T.Y."/>
        </authorList>
    </citation>
    <scope>NUCLEOTIDE SEQUENCE</scope>
    <source>
        <strain evidence="2">JEL0318</strain>
    </source>
</reference>
<evidence type="ECO:0000256" key="1">
    <source>
        <dbReference type="SAM" id="MobiDB-lite"/>
    </source>
</evidence>
<sequence length="299" mass="32553">MSDNRMQAPIRDKGKGPAGPSPQPPPLPKIPFPATFSSSSSSKPTPHHSSTPSSKTLDVVASLSKPLLQVVEENASLELLRPLPCTDSKTTTGTAETPQPEFYLFDERIHAQPTFEPTTKPQYHSQNQDGSDVLSFLHSSESSTVLSSLPTSPYHYAHHARPKPSLLHHTQISLAAQDIYTDSTTDGHEVLAFLRTTRYADLIASLDSYTTYLEDDFAKAQRGAEGVEVGGEGLNEALERAWELVGELDNRRKHVSNSDTNAGGVEGGEVKDWNGRQKAIERLKLIGSHIRPTHIASGS</sequence>
<protein>
    <submittedName>
        <fullName evidence="2">Uncharacterized protein</fullName>
    </submittedName>
</protein>
<keyword evidence="3" id="KW-1185">Reference proteome</keyword>
<dbReference type="EMBL" id="JADGJD010000516">
    <property type="protein sequence ID" value="KAJ3050409.1"/>
    <property type="molecule type" value="Genomic_DNA"/>
</dbReference>
<comment type="caution">
    <text evidence="2">The sequence shown here is derived from an EMBL/GenBank/DDBJ whole genome shotgun (WGS) entry which is preliminary data.</text>
</comment>
<accession>A0AAD5X1L1</accession>
<dbReference type="Proteomes" id="UP001212841">
    <property type="component" value="Unassembled WGS sequence"/>
</dbReference>
<feature type="compositionally biased region" description="Pro residues" evidence="1">
    <location>
        <begin position="19"/>
        <end position="31"/>
    </location>
</feature>
<name>A0AAD5X1L1_9FUNG</name>
<proteinExistence type="predicted"/>
<dbReference type="AlphaFoldDB" id="A0AAD5X1L1"/>
<feature type="region of interest" description="Disordered" evidence="1">
    <location>
        <begin position="1"/>
        <end position="57"/>
    </location>
</feature>
<gene>
    <name evidence="2" type="ORF">HK097_008626</name>
</gene>
<organism evidence="2 3">
    <name type="scientific">Rhizophlyctis rosea</name>
    <dbReference type="NCBI Taxonomy" id="64517"/>
    <lineage>
        <taxon>Eukaryota</taxon>
        <taxon>Fungi</taxon>
        <taxon>Fungi incertae sedis</taxon>
        <taxon>Chytridiomycota</taxon>
        <taxon>Chytridiomycota incertae sedis</taxon>
        <taxon>Chytridiomycetes</taxon>
        <taxon>Rhizophlyctidales</taxon>
        <taxon>Rhizophlyctidaceae</taxon>
        <taxon>Rhizophlyctis</taxon>
    </lineage>
</organism>
<evidence type="ECO:0000313" key="2">
    <source>
        <dbReference type="EMBL" id="KAJ3050409.1"/>
    </source>
</evidence>
<feature type="compositionally biased region" description="Low complexity" evidence="1">
    <location>
        <begin position="37"/>
        <end position="56"/>
    </location>
</feature>
<evidence type="ECO:0000313" key="3">
    <source>
        <dbReference type="Proteomes" id="UP001212841"/>
    </source>
</evidence>